<protein>
    <submittedName>
        <fullName evidence="1">Uncharacterized protein</fullName>
    </submittedName>
</protein>
<evidence type="ECO:0000313" key="2">
    <source>
        <dbReference type="Proteomes" id="UP000095767"/>
    </source>
</evidence>
<dbReference type="OrthoDB" id="783988at2759"/>
<comment type="caution">
    <text evidence="1">The sequence shown here is derived from an EMBL/GenBank/DDBJ whole genome shotgun (WGS) entry which is preliminary data.</text>
</comment>
<dbReference type="Gene3D" id="3.40.50.2000">
    <property type="entry name" value="Glycogen Phosphorylase B"/>
    <property type="match status" value="1"/>
</dbReference>
<reference evidence="1 2" key="1">
    <citation type="submission" date="2016-09" db="EMBL/GenBank/DDBJ databases">
        <title>The draft genome of Dichanthelium oligosanthes: A C3 panicoid grass species.</title>
        <authorList>
            <person name="Studer A.J."/>
            <person name="Schnable J.C."/>
            <person name="Brutnell T.P."/>
        </authorList>
    </citation>
    <scope>NUCLEOTIDE SEQUENCE [LARGE SCALE GENOMIC DNA]</scope>
    <source>
        <strain evidence="2">cv. Kellogg 1175</strain>
        <tissue evidence="1">Leaf</tissue>
    </source>
</reference>
<accession>A0A1E5W2E5</accession>
<organism evidence="1 2">
    <name type="scientific">Dichanthelium oligosanthes</name>
    <dbReference type="NCBI Taxonomy" id="888268"/>
    <lineage>
        <taxon>Eukaryota</taxon>
        <taxon>Viridiplantae</taxon>
        <taxon>Streptophyta</taxon>
        <taxon>Embryophyta</taxon>
        <taxon>Tracheophyta</taxon>
        <taxon>Spermatophyta</taxon>
        <taxon>Magnoliopsida</taxon>
        <taxon>Liliopsida</taxon>
        <taxon>Poales</taxon>
        <taxon>Poaceae</taxon>
        <taxon>PACMAD clade</taxon>
        <taxon>Panicoideae</taxon>
        <taxon>Panicodae</taxon>
        <taxon>Paniceae</taxon>
        <taxon>Dichantheliinae</taxon>
        <taxon>Dichanthelium</taxon>
    </lineage>
</organism>
<dbReference type="EMBL" id="LWDX02023198">
    <property type="protein sequence ID" value="OEL31521.1"/>
    <property type="molecule type" value="Genomic_DNA"/>
</dbReference>
<gene>
    <name evidence="1" type="ORF">BAE44_0007461</name>
</gene>
<dbReference type="AlphaFoldDB" id="A0A1E5W2E5"/>
<sequence length="57" mass="5651">LLQFGKMLAGHIGVRCTLAATHFVASSTKPTPSSVHLAVLSDGCDAGGPGELDGMGA</sequence>
<proteinExistence type="predicted"/>
<name>A0A1E5W2E5_9POAL</name>
<evidence type="ECO:0000313" key="1">
    <source>
        <dbReference type="EMBL" id="OEL31521.1"/>
    </source>
</evidence>
<feature type="non-terminal residue" evidence="1">
    <location>
        <position position="1"/>
    </location>
</feature>
<dbReference type="Proteomes" id="UP000095767">
    <property type="component" value="Unassembled WGS sequence"/>
</dbReference>
<keyword evidence="2" id="KW-1185">Reference proteome</keyword>